<dbReference type="Proteomes" id="UP000187191">
    <property type="component" value="Chromosome"/>
</dbReference>
<dbReference type="EMBL" id="CP015588">
    <property type="protein sequence ID" value="APY88215.1"/>
    <property type="molecule type" value="Genomic_DNA"/>
</dbReference>
<evidence type="ECO:0000313" key="2">
    <source>
        <dbReference type="Proteomes" id="UP000187191"/>
    </source>
</evidence>
<sequence length="81" mass="8817">MSPLAAVRRLLHSLDHHQPATPLADAELLDEQALAAALADGDVEANDWAHCPTEGRTRFHAIHTDGSRTCWTCRTTTGSEQ</sequence>
<accession>A0ABN4VKV0</accession>
<name>A0ABN4VKV0_9ACTN</name>
<proteinExistence type="predicted"/>
<protein>
    <submittedName>
        <fullName evidence="1">Uncharacterized protein</fullName>
    </submittedName>
</protein>
<reference evidence="1 2" key="1">
    <citation type="submission" date="2016-05" db="EMBL/GenBank/DDBJ databases">
        <authorList>
            <person name="Gu J."/>
        </authorList>
    </citation>
    <scope>NUCLEOTIDE SEQUENCE [LARGE SCALE GENOMIC DNA]</scope>
    <source>
        <strain evidence="1 2">ACCC40021</strain>
    </source>
</reference>
<evidence type="ECO:0000313" key="1">
    <source>
        <dbReference type="EMBL" id="APY88215.1"/>
    </source>
</evidence>
<gene>
    <name evidence="1" type="ORF">A7J05_23230</name>
</gene>
<keyword evidence="2" id="KW-1185">Reference proteome</keyword>
<dbReference type="RefSeq" id="WP_076686192.1">
    <property type="nucleotide sequence ID" value="NZ_CP015588.1"/>
</dbReference>
<organism evidence="1 2">
    <name type="scientific">Streptomyces alfalfae</name>
    <dbReference type="NCBI Taxonomy" id="1642299"/>
    <lineage>
        <taxon>Bacteria</taxon>
        <taxon>Bacillati</taxon>
        <taxon>Actinomycetota</taxon>
        <taxon>Actinomycetes</taxon>
        <taxon>Kitasatosporales</taxon>
        <taxon>Streptomycetaceae</taxon>
        <taxon>Streptomyces</taxon>
    </lineage>
</organism>